<keyword evidence="1" id="KW-0812">Transmembrane</keyword>
<feature type="transmembrane region" description="Helical" evidence="1">
    <location>
        <begin position="142"/>
        <end position="162"/>
    </location>
</feature>
<dbReference type="Proteomes" id="UP000037267">
    <property type="component" value="Unassembled WGS sequence"/>
</dbReference>
<name>A0A0L0WB57_GOTPU</name>
<reference evidence="4" key="1">
    <citation type="submission" date="2015-07" db="EMBL/GenBank/DDBJ databases">
        <title>Draft genome sequence of the purine-degrading Gottschalkia purinilyticum DSM 1384 (formerly Clostridium purinilyticum).</title>
        <authorList>
            <person name="Poehlein A."/>
            <person name="Schiel-Bengelsdorf B."/>
            <person name="Bengelsdorf F.R."/>
            <person name="Daniel R."/>
            <person name="Duerre P."/>
        </authorList>
    </citation>
    <scope>NUCLEOTIDE SEQUENCE [LARGE SCALE GENOMIC DNA]</scope>
    <source>
        <strain evidence="4">DSM 1384</strain>
    </source>
</reference>
<dbReference type="InterPro" id="IPR014226">
    <property type="entry name" value="Spore_IM_YlbJ"/>
</dbReference>
<evidence type="ECO:0000256" key="1">
    <source>
        <dbReference type="SAM" id="Phobius"/>
    </source>
</evidence>
<sequence length="423" mass="46601">MTTLILTTILIFILIALILLIKNKSYIKTIIISSISIIIITIIVMFPKNSVDAALRGLLTWTNVVIPSLFPFFIGSEVLIGLGIVDFIGTLLKPIMYPLFGVPGEGSFVFAMSVTSGYPVGANLTAKLRSQNIITKTEAQRLIAFCSTSGPLFIIGAVSVGMLKNPRVGSLLAIAHYLGAISVGLIFKFYKKDKRKKTIIKKSNYIKEAFISLIKAREKDGRSFSTLLADSITSAFNSMFMVGGFIILYSVVIEAMKITNIIDFISDILIKMVPFSINSEIMTSFVSGLIEMTNGCKMVSDVDSASLIIKICAISFLIAWSGFSVHSQVMSMINNTDISYRLYILSKLLHGLCSSVYSYFIYKLIFNSSSSTISLPATELESFANWLLTLKFSFQIEFIIIISIILISLVLGTLYTLTHKLSK</sequence>
<evidence type="ECO:0000313" key="3">
    <source>
        <dbReference type="EMBL" id="KNF08764.1"/>
    </source>
</evidence>
<feature type="domain" description="Nucleoside transporter/FeoB GTPase Gate" evidence="2">
    <location>
        <begin position="65"/>
        <end position="161"/>
    </location>
</feature>
<feature type="transmembrane region" description="Helical" evidence="1">
    <location>
        <begin position="227"/>
        <end position="252"/>
    </location>
</feature>
<dbReference type="OrthoDB" id="1645614at2"/>
<dbReference type="InterPro" id="IPR011642">
    <property type="entry name" value="Gate_dom"/>
</dbReference>
<dbReference type="PATRIC" id="fig|1503.3.peg.2595"/>
<evidence type="ECO:0000313" key="4">
    <source>
        <dbReference type="Proteomes" id="UP000037267"/>
    </source>
</evidence>
<dbReference type="EMBL" id="LGSS01000005">
    <property type="protein sequence ID" value="KNF08764.1"/>
    <property type="molecule type" value="Genomic_DNA"/>
</dbReference>
<dbReference type="NCBIfam" id="TIGR02871">
    <property type="entry name" value="spore_ylbJ"/>
    <property type="match status" value="1"/>
</dbReference>
<dbReference type="STRING" id="1503.CLPU_5c00710"/>
<feature type="transmembrane region" description="Helical" evidence="1">
    <location>
        <begin position="307"/>
        <end position="330"/>
    </location>
</feature>
<protein>
    <submittedName>
        <fullName evidence="3">Sporulation integral membrane protein YlbJ</fullName>
    </submittedName>
</protein>
<feature type="transmembrane region" description="Helical" evidence="1">
    <location>
        <begin position="168"/>
        <end position="187"/>
    </location>
</feature>
<dbReference type="AlphaFoldDB" id="A0A0L0WB57"/>
<evidence type="ECO:0000259" key="2">
    <source>
        <dbReference type="Pfam" id="PF07670"/>
    </source>
</evidence>
<feature type="transmembrane region" description="Helical" evidence="1">
    <location>
        <begin position="342"/>
        <end position="362"/>
    </location>
</feature>
<comment type="caution">
    <text evidence="3">The sequence shown here is derived from an EMBL/GenBank/DDBJ whole genome shotgun (WGS) entry which is preliminary data.</text>
</comment>
<keyword evidence="1" id="KW-1133">Transmembrane helix</keyword>
<feature type="transmembrane region" description="Helical" evidence="1">
    <location>
        <begin position="97"/>
        <end position="121"/>
    </location>
</feature>
<dbReference type="RefSeq" id="WP_050354865.1">
    <property type="nucleotide sequence ID" value="NZ_LGSS01000005.1"/>
</dbReference>
<dbReference type="Pfam" id="PF07670">
    <property type="entry name" value="Gate"/>
    <property type="match status" value="1"/>
</dbReference>
<keyword evidence="1" id="KW-0472">Membrane</keyword>
<accession>A0A0L0WB57</accession>
<feature type="transmembrane region" description="Helical" evidence="1">
    <location>
        <begin position="392"/>
        <end position="417"/>
    </location>
</feature>
<proteinExistence type="predicted"/>
<keyword evidence="4" id="KW-1185">Reference proteome</keyword>
<feature type="transmembrane region" description="Helical" evidence="1">
    <location>
        <begin position="58"/>
        <end position="85"/>
    </location>
</feature>
<organism evidence="3 4">
    <name type="scientific">Gottschalkia purinilytica</name>
    <name type="common">Clostridium purinilyticum</name>
    <dbReference type="NCBI Taxonomy" id="1503"/>
    <lineage>
        <taxon>Bacteria</taxon>
        <taxon>Bacillati</taxon>
        <taxon>Bacillota</taxon>
        <taxon>Tissierellia</taxon>
        <taxon>Tissierellales</taxon>
        <taxon>Gottschalkiaceae</taxon>
        <taxon>Gottschalkia</taxon>
    </lineage>
</organism>
<feature type="transmembrane region" description="Helical" evidence="1">
    <location>
        <begin position="30"/>
        <end position="46"/>
    </location>
</feature>
<gene>
    <name evidence="3" type="primary">ylbJ</name>
    <name evidence="3" type="ORF">CLPU_5c00710</name>
</gene>